<evidence type="ECO:0000313" key="8">
    <source>
        <dbReference type="Proteomes" id="UP001214628"/>
    </source>
</evidence>
<dbReference type="PROSITE" id="PS50135">
    <property type="entry name" value="ZF_ZZ_2"/>
    <property type="match status" value="1"/>
</dbReference>
<dbReference type="PANTHER" id="PTHR15090:SF0">
    <property type="entry name" value="SEQUESTOSOME-1"/>
    <property type="match status" value="1"/>
</dbReference>
<evidence type="ECO:0000256" key="3">
    <source>
        <dbReference type="ARBA" id="ARBA00022833"/>
    </source>
</evidence>
<keyword evidence="1" id="KW-0479">Metal-binding</keyword>
<organism evidence="7 8">
    <name type="scientific">Malassezia psittaci</name>
    <dbReference type="NCBI Taxonomy" id="1821823"/>
    <lineage>
        <taxon>Eukaryota</taxon>
        <taxon>Fungi</taxon>
        <taxon>Dikarya</taxon>
        <taxon>Basidiomycota</taxon>
        <taxon>Ustilaginomycotina</taxon>
        <taxon>Malasseziomycetes</taxon>
        <taxon>Malasseziales</taxon>
        <taxon>Malasseziaceae</taxon>
        <taxon>Malassezia</taxon>
    </lineage>
</organism>
<dbReference type="GO" id="GO:0005080">
    <property type="term" value="F:protein kinase C binding"/>
    <property type="evidence" value="ECO:0007669"/>
    <property type="project" value="TreeGrafter"/>
</dbReference>
<proteinExistence type="predicted"/>
<dbReference type="GO" id="GO:0000423">
    <property type="term" value="P:mitophagy"/>
    <property type="evidence" value="ECO:0007669"/>
    <property type="project" value="TreeGrafter"/>
</dbReference>
<dbReference type="Proteomes" id="UP001214628">
    <property type="component" value="Chromosome 3"/>
</dbReference>
<evidence type="ECO:0000256" key="4">
    <source>
        <dbReference type="PROSITE-ProRule" id="PRU00228"/>
    </source>
</evidence>
<dbReference type="EMBL" id="CP118377">
    <property type="protein sequence ID" value="WFD43932.1"/>
    <property type="molecule type" value="Genomic_DNA"/>
</dbReference>
<dbReference type="InterPro" id="IPR043145">
    <property type="entry name" value="Znf_ZZ_sf"/>
</dbReference>
<dbReference type="GO" id="GO:0044753">
    <property type="term" value="C:amphisome"/>
    <property type="evidence" value="ECO:0007669"/>
    <property type="project" value="TreeGrafter"/>
</dbReference>
<dbReference type="SMART" id="SM00291">
    <property type="entry name" value="ZnF_ZZ"/>
    <property type="match status" value="2"/>
</dbReference>
<dbReference type="InterPro" id="IPR052260">
    <property type="entry name" value="Autophagy_Rcpt_SigReg"/>
</dbReference>
<accession>A0AAF0JEE5</accession>
<evidence type="ECO:0000259" key="6">
    <source>
        <dbReference type="PROSITE" id="PS50135"/>
    </source>
</evidence>
<feature type="region of interest" description="Disordered" evidence="5">
    <location>
        <begin position="562"/>
        <end position="585"/>
    </location>
</feature>
<name>A0AAF0JEE5_9BASI</name>
<dbReference type="CDD" id="cd02340">
    <property type="entry name" value="ZZ_NBR1_like"/>
    <property type="match status" value="2"/>
</dbReference>
<dbReference type="InterPro" id="IPR000433">
    <property type="entry name" value="Znf_ZZ"/>
</dbReference>
<sequence length="615" mass="67823">MVKVPWRFAGILAACEGDTLREPVLTLLSDAEDEVRFVALQSAIHFALAPDTIRIQLRDAATHRAVHAFASSAQHVEALVWHENDPEYLRNAIPYWTKRDEGLALSLVHSDDAQRLVWCRNHSVAVRDPDAVRRLIFTLPSLLANAPPRSRSGTAHVYFKPLQWDASALTSVIHTLVRSLKRNEPMQLACYSWEHAHPGASFAAWPTADMSACLLDDDVWNTQLQACDPTWPASLTSHVRADAAASAAAAGSAIVASETAAHIAVDAATEAATHVQEKAAENQRNGDVLMEKADVQLASSVLDELEHGFERLIQSNAPKNSTSTDAWCNACQAAIQTERYRCVTCPDWDACAACYQEAASLHPGHKFIHLANSEAVPNDPFPDQWVWHPYVTCNGCRRRIRGPRYKCTECTSYDLCTECECSPLQTHRNDAGQDHIFVKLETPLEAKRWQERSGDPSLESNERDQALVQHAELSSHTGNANEYSQSSAAYAANAAFGAIQGLVKVAQTVLDNPFLQEKAQGVRIASKFVSSLQSTEDGIPFIDQNRLSDAILHVVRPYTNLNFSSSDKDTQPDSDDLFDPPTPLASDTVSIDYLQQEMIDSFQSTSPVGRDYDDP</sequence>
<dbReference type="Pfam" id="PF00569">
    <property type="entry name" value="ZZ"/>
    <property type="match status" value="2"/>
</dbReference>
<reference evidence="7" key="1">
    <citation type="submission" date="2023-02" db="EMBL/GenBank/DDBJ databases">
        <title>Mating type loci evolution in Malassezia.</title>
        <authorList>
            <person name="Coelho M.A."/>
        </authorList>
    </citation>
    <scope>NUCLEOTIDE SEQUENCE</scope>
    <source>
        <strain evidence="7">CBS 14136</strain>
    </source>
</reference>
<evidence type="ECO:0000256" key="2">
    <source>
        <dbReference type="ARBA" id="ARBA00022771"/>
    </source>
</evidence>
<dbReference type="SUPFAM" id="SSF57850">
    <property type="entry name" value="RING/U-box"/>
    <property type="match status" value="2"/>
</dbReference>
<dbReference type="PROSITE" id="PS01357">
    <property type="entry name" value="ZF_ZZ_1"/>
    <property type="match status" value="1"/>
</dbReference>
<dbReference type="GO" id="GO:0007032">
    <property type="term" value="P:endosome organization"/>
    <property type="evidence" value="ECO:0007669"/>
    <property type="project" value="TreeGrafter"/>
</dbReference>
<evidence type="ECO:0000313" key="7">
    <source>
        <dbReference type="EMBL" id="WFD43932.1"/>
    </source>
</evidence>
<keyword evidence="8" id="KW-1185">Reference proteome</keyword>
<dbReference type="GO" id="GO:0008270">
    <property type="term" value="F:zinc ion binding"/>
    <property type="evidence" value="ECO:0007669"/>
    <property type="project" value="UniProtKB-KW"/>
</dbReference>
<dbReference type="GO" id="GO:0070530">
    <property type="term" value="F:K63-linked polyubiquitin modification-dependent protein binding"/>
    <property type="evidence" value="ECO:0007669"/>
    <property type="project" value="TreeGrafter"/>
</dbReference>
<protein>
    <recommendedName>
        <fullName evidence="6">ZZ-type domain-containing protein</fullName>
    </recommendedName>
</protein>
<keyword evidence="2 4" id="KW-0863">Zinc-finger</keyword>
<dbReference type="AlphaFoldDB" id="A0AAF0JEE5"/>
<dbReference type="GO" id="GO:0035973">
    <property type="term" value="P:aggrephagy"/>
    <property type="evidence" value="ECO:0007669"/>
    <property type="project" value="TreeGrafter"/>
</dbReference>
<feature type="domain" description="ZZ-type" evidence="6">
    <location>
        <begin position="388"/>
        <end position="445"/>
    </location>
</feature>
<dbReference type="GO" id="GO:0016235">
    <property type="term" value="C:aggresome"/>
    <property type="evidence" value="ECO:0007669"/>
    <property type="project" value="TreeGrafter"/>
</dbReference>
<dbReference type="Gene3D" id="3.30.60.90">
    <property type="match status" value="2"/>
</dbReference>
<evidence type="ECO:0000256" key="1">
    <source>
        <dbReference type="ARBA" id="ARBA00022723"/>
    </source>
</evidence>
<keyword evidence="3" id="KW-0862">Zinc</keyword>
<gene>
    <name evidence="7" type="ORF">MPSI1_002597</name>
</gene>
<dbReference type="PANTHER" id="PTHR15090">
    <property type="entry name" value="SEQUESTOSOME 1-RELATED"/>
    <property type="match status" value="1"/>
</dbReference>
<evidence type="ECO:0000256" key="5">
    <source>
        <dbReference type="SAM" id="MobiDB-lite"/>
    </source>
</evidence>